<evidence type="ECO:0000259" key="6">
    <source>
        <dbReference type="Pfam" id="PF00135"/>
    </source>
</evidence>
<dbReference type="PANTHER" id="PTHR43142:SF1">
    <property type="entry name" value="CARBOXYLIC ESTER HYDROLASE"/>
    <property type="match status" value="1"/>
</dbReference>
<dbReference type="InterPro" id="IPR002018">
    <property type="entry name" value="CarbesteraseB"/>
</dbReference>
<evidence type="ECO:0000313" key="9">
    <source>
        <dbReference type="Proteomes" id="UP001153292"/>
    </source>
</evidence>
<evidence type="ECO:0000256" key="1">
    <source>
        <dbReference type="ARBA" id="ARBA00005964"/>
    </source>
</evidence>
<keyword evidence="9" id="KW-1185">Reference proteome</keyword>
<dbReference type="GO" id="GO:0052689">
    <property type="term" value="F:carboxylic ester hydrolase activity"/>
    <property type="evidence" value="ECO:0007669"/>
    <property type="project" value="UniProtKB-KW"/>
</dbReference>
<dbReference type="InterPro" id="IPR029058">
    <property type="entry name" value="AB_hydrolase_fold"/>
</dbReference>
<accession>A0A0B4RY19</accession>
<keyword evidence="3" id="KW-0378">Hydrolase</keyword>
<dbReference type="AlphaFoldDB" id="A0A0B4RY19"/>
<evidence type="ECO:0000256" key="3">
    <source>
        <dbReference type="ARBA" id="ARBA00022801"/>
    </source>
</evidence>
<dbReference type="Gene3D" id="3.40.50.1820">
    <property type="entry name" value="alpha/beta hydrolase"/>
    <property type="match status" value="1"/>
</dbReference>
<dbReference type="Proteomes" id="UP001153292">
    <property type="component" value="Chromosome 11"/>
</dbReference>
<comment type="similarity">
    <text evidence="1">Belongs to the type-B carboxylesterase/lipase family.</text>
</comment>
<feature type="domain" description="Carboxylesterase type B" evidence="6">
    <location>
        <begin position="17"/>
        <end position="527"/>
    </location>
</feature>
<keyword evidence="4" id="KW-0325">Glycoprotein</keyword>
<name>A0A0B4RY19_CHISP</name>
<dbReference type="EMBL" id="OU963904">
    <property type="protein sequence ID" value="CAH0398299.1"/>
    <property type="molecule type" value="Genomic_DNA"/>
</dbReference>
<evidence type="ECO:0000256" key="4">
    <source>
        <dbReference type="ARBA" id="ARBA00023180"/>
    </source>
</evidence>
<keyword evidence="2" id="KW-0719">Serine esterase</keyword>
<organism evidence="7">
    <name type="scientific">Chilo suppressalis</name>
    <name type="common">Asiatic rice borer moth</name>
    <dbReference type="NCBI Taxonomy" id="168631"/>
    <lineage>
        <taxon>Eukaryota</taxon>
        <taxon>Metazoa</taxon>
        <taxon>Ecdysozoa</taxon>
        <taxon>Arthropoda</taxon>
        <taxon>Hexapoda</taxon>
        <taxon>Insecta</taxon>
        <taxon>Pterygota</taxon>
        <taxon>Neoptera</taxon>
        <taxon>Endopterygota</taxon>
        <taxon>Lepidoptera</taxon>
        <taxon>Glossata</taxon>
        <taxon>Ditrysia</taxon>
        <taxon>Pyraloidea</taxon>
        <taxon>Crambidae</taxon>
        <taxon>Crambinae</taxon>
        <taxon>Chilo</taxon>
    </lineage>
</organism>
<feature type="signal peptide" evidence="5">
    <location>
        <begin position="1"/>
        <end position="18"/>
    </location>
</feature>
<evidence type="ECO:0000256" key="2">
    <source>
        <dbReference type="ARBA" id="ARBA00022487"/>
    </source>
</evidence>
<dbReference type="EMBL" id="KJ023220">
    <property type="protein sequence ID" value="AIY69048.1"/>
    <property type="molecule type" value="mRNA"/>
</dbReference>
<reference evidence="8" key="2">
    <citation type="submission" date="2021-12" db="EMBL/GenBank/DDBJ databases">
        <authorList>
            <person name="King R."/>
        </authorList>
    </citation>
    <scope>NUCLEOTIDE SEQUENCE</scope>
</reference>
<evidence type="ECO:0000313" key="8">
    <source>
        <dbReference type="EMBL" id="CAH0398299.1"/>
    </source>
</evidence>
<dbReference type="SUPFAM" id="SSF53474">
    <property type="entry name" value="alpha/beta-Hydrolases"/>
    <property type="match status" value="1"/>
</dbReference>
<feature type="chain" id="PRO_5002095737" evidence="5">
    <location>
        <begin position="19"/>
        <end position="569"/>
    </location>
</feature>
<dbReference type="PANTHER" id="PTHR43142">
    <property type="entry name" value="CARBOXYLIC ESTER HYDROLASE"/>
    <property type="match status" value="1"/>
</dbReference>
<dbReference type="OrthoDB" id="19653at2759"/>
<proteinExistence type="evidence at transcript level"/>
<dbReference type="Pfam" id="PF00135">
    <property type="entry name" value="COesterase"/>
    <property type="match status" value="1"/>
</dbReference>
<reference evidence="7" key="1">
    <citation type="submission" date="2014-01" db="EMBL/GenBank/DDBJ databases">
        <authorList>
            <person name="Wang B."/>
            <person name="Wang Y."/>
            <person name="Han P."/>
            <person name="Zhang Y."/>
            <person name="Han Z."/>
        </authorList>
    </citation>
    <scope>NUCLEOTIDE SEQUENCE</scope>
    <source>
        <strain evidence="7">CsuEst22</strain>
    </source>
</reference>
<gene>
    <name evidence="8" type="ORF">CHILSU_LOCUS1417</name>
</gene>
<evidence type="ECO:0000313" key="7">
    <source>
        <dbReference type="EMBL" id="AIY69048.1"/>
    </source>
</evidence>
<sequence length="569" mass="64380">MNLKIILMSIVIASATSSIIVTSTGPVLGKLVEDDMGVSYYAYQGIPYAESPEGHLRFKPPVPKKPRTTVWNATKKGPVCPQAEGKFKREEMNEDCLHLNILVPAANETKLRPVFFYIHGGAFKSNAGNIDEYGPHFFLEQQIIYVSVNYRLGALGFLQIDTEEALEKGVEAPGNAGIKDVLLALKWTKDNIKKFGGRTITIGGESSGAALVHYLLLTEKSTGLFERAILMSGGVTNHRFFSNYPEHHALALAKALGYPTDDIPALMQNFINTNVFDIVEAQENLYKNNRNIMKPFAPFVPCKESESCHAVLTKHPKDIIQSGIPQNIPLLIGINSEEGIYMWPSLIKKPIQELKQNFSLCIPYDIEYPINSKNYKRLVADISNLYFGGTNLSDWTLTNFFKLLSDTQYASNVDLWLRIHTQKSDSKPVYYYNFNFDGGLNYAKIRYNIEFPGTAHADYIGYMFVTDVTRPLLKDTDQRTRNTLKNTITYLSNFIKCGNPSPKGHGNEVTWPESGRQRYHLLLNDTPKFELQPPFKIRFDFWDSVYRTYSNYLKKGGMREPRLPPNFAA</sequence>
<keyword evidence="5" id="KW-0732">Signal</keyword>
<protein>
    <submittedName>
        <fullName evidence="7">Carboxyl/choline esterase</fullName>
    </submittedName>
</protein>
<dbReference type="ESTHER" id="chisp-a0a0b4ry19">
    <property type="family name" value="Carb_B_Arthropoda"/>
</dbReference>
<evidence type="ECO:0000256" key="5">
    <source>
        <dbReference type="SAM" id="SignalP"/>
    </source>
</evidence>